<sequence length="440" mass="50673">MYVISVKSEELSRKEIQLKRIASAIESNKNRFSGISNSLDYDIKCRQNIYHELNILYKELDNIELQLYKFCDFLTETCEAYLEAEARLQSYTYRDSIEFNNYTKPPELPDEKEESFFTRIGDKLKSGIKHLVSFFANTNEKINNSYDDEELLTWDEIDNTKKNSVFDYLERSGEQIVMGNYTDEVTLLGTGGQIGLGILGLDAPMDVRDIVCDFHKWEWSWGHVGQTALDLIGLIPIVGAFKYADEVGTLAKGVSKSSDVIKNIDKADEIVDGLKASDKTIEFLKDTENIIKEIKIDTAYEAISSGAIDDILSKMSVDEFIKLEDLGESMYKGFRAMDDDFIKIANNTDFSIEDINKIKEHLFFKKHKFANGSVRRFDANYWQAEAWDRLMKGTPKASDITLLNHELFELRYMKKHNVVYEVAHEKANELYNWSEEVFGK</sequence>
<evidence type="ECO:0008006" key="3">
    <source>
        <dbReference type="Google" id="ProtNLM"/>
    </source>
</evidence>
<proteinExistence type="predicted"/>
<dbReference type="EMBL" id="BRLB01000001">
    <property type="protein sequence ID" value="GKX27913.1"/>
    <property type="molecule type" value="Genomic_DNA"/>
</dbReference>
<keyword evidence="2" id="KW-1185">Reference proteome</keyword>
<dbReference type="CDD" id="cd20744">
    <property type="entry name" value="FIX_AHH_RhsA-like"/>
    <property type="match status" value="1"/>
</dbReference>
<reference evidence="1" key="1">
    <citation type="submission" date="2022-06" db="EMBL/GenBank/DDBJ databases">
        <title>Vallitalea longa sp. nov., an anaerobic bacterium isolated from marine sediment.</title>
        <authorList>
            <person name="Hirano S."/>
            <person name="Terahara T."/>
            <person name="Mori K."/>
            <person name="Hamada M."/>
            <person name="Matsumoto R."/>
            <person name="Kobayashi T."/>
        </authorList>
    </citation>
    <scope>NUCLEOTIDE SEQUENCE</scope>
    <source>
        <strain evidence="1">SH18-1</strain>
    </source>
</reference>
<organism evidence="1 2">
    <name type="scientific">Vallitalea longa</name>
    <dbReference type="NCBI Taxonomy" id="2936439"/>
    <lineage>
        <taxon>Bacteria</taxon>
        <taxon>Bacillati</taxon>
        <taxon>Bacillota</taxon>
        <taxon>Clostridia</taxon>
        <taxon>Lachnospirales</taxon>
        <taxon>Vallitaleaceae</taxon>
        <taxon>Vallitalea</taxon>
    </lineage>
</organism>
<protein>
    <recommendedName>
        <fullName evidence="3">Pre-toxin TG domain-containing protein</fullName>
    </recommendedName>
</protein>
<accession>A0A9W5YAV4</accession>
<comment type="caution">
    <text evidence="1">The sequence shown here is derived from an EMBL/GenBank/DDBJ whole genome shotgun (WGS) entry which is preliminary data.</text>
</comment>
<dbReference type="AlphaFoldDB" id="A0A9W5YAV4"/>
<evidence type="ECO:0000313" key="2">
    <source>
        <dbReference type="Proteomes" id="UP001144256"/>
    </source>
</evidence>
<gene>
    <name evidence="1" type="ORF">SH1V18_03930</name>
</gene>
<dbReference type="Proteomes" id="UP001144256">
    <property type="component" value="Unassembled WGS sequence"/>
</dbReference>
<dbReference type="RefSeq" id="WP_281811684.1">
    <property type="nucleotide sequence ID" value="NZ_BRLB01000001.1"/>
</dbReference>
<evidence type="ECO:0000313" key="1">
    <source>
        <dbReference type="EMBL" id="GKX27913.1"/>
    </source>
</evidence>
<name>A0A9W5YAV4_9FIRM</name>